<dbReference type="AlphaFoldDB" id="A0A645EZL3"/>
<dbReference type="EMBL" id="VSSQ01053344">
    <property type="protein sequence ID" value="MPN07377.1"/>
    <property type="molecule type" value="Genomic_DNA"/>
</dbReference>
<name>A0A645EZL3_9ZZZZ</name>
<comment type="caution">
    <text evidence="1">The sequence shown here is derived from an EMBL/GenBank/DDBJ whole genome shotgun (WGS) entry which is preliminary data.</text>
</comment>
<evidence type="ECO:0000313" key="1">
    <source>
        <dbReference type="EMBL" id="MPN07377.1"/>
    </source>
</evidence>
<proteinExistence type="predicted"/>
<organism evidence="1">
    <name type="scientific">bioreactor metagenome</name>
    <dbReference type="NCBI Taxonomy" id="1076179"/>
    <lineage>
        <taxon>unclassified sequences</taxon>
        <taxon>metagenomes</taxon>
        <taxon>ecological metagenomes</taxon>
    </lineage>
</organism>
<accession>A0A645EZL3</accession>
<sequence>MIRIRISAQIFVHFTQRVTPVQVIAVDGAKGSVNCVTAGKNGMACTPGLHASFRYPEPIREVIQFLHHILNFHAAFNMLADYCTEILINPLVYNENHPLKPNLQRIIQ</sequence>
<protein>
    <submittedName>
        <fullName evidence="1">Uncharacterized protein</fullName>
    </submittedName>
</protein>
<reference evidence="1" key="1">
    <citation type="submission" date="2019-08" db="EMBL/GenBank/DDBJ databases">
        <authorList>
            <person name="Kucharzyk K."/>
            <person name="Murdoch R.W."/>
            <person name="Higgins S."/>
            <person name="Loffler F."/>
        </authorList>
    </citation>
    <scope>NUCLEOTIDE SEQUENCE</scope>
</reference>
<gene>
    <name evidence="1" type="ORF">SDC9_154646</name>
</gene>